<evidence type="ECO:0000313" key="1">
    <source>
        <dbReference type="EMBL" id="KAF7508111.1"/>
    </source>
</evidence>
<organism evidence="1 2">
    <name type="scientific">Endocarpon pusillum</name>
    <dbReference type="NCBI Taxonomy" id="364733"/>
    <lineage>
        <taxon>Eukaryota</taxon>
        <taxon>Fungi</taxon>
        <taxon>Dikarya</taxon>
        <taxon>Ascomycota</taxon>
        <taxon>Pezizomycotina</taxon>
        <taxon>Eurotiomycetes</taxon>
        <taxon>Chaetothyriomycetidae</taxon>
        <taxon>Verrucariales</taxon>
        <taxon>Verrucariaceae</taxon>
        <taxon>Endocarpon</taxon>
    </lineage>
</organism>
<proteinExistence type="predicted"/>
<accession>A0A8H7AJ90</accession>
<sequence length="189" mass="21853">MMMSLMAGGNVMVMPDLPRHLSTSEDSRKGVVDTLAQQYQRMSQATPIRRPFPFPFPKLLEYSPSKPCNGRRKQTWTRAISCSKCNYNKKRFSPLAQKYGASKKWVEGGLSIVTCETRVWKWHLEVSEGSENKELSYGCQICNNGQVYFGFKSLVDHLRDDHSRRELEGHRLVAVFKRLGIFEGWDENW</sequence>
<name>A0A8H7AJ90_9EURO</name>
<dbReference type="Proteomes" id="UP000606974">
    <property type="component" value="Unassembled WGS sequence"/>
</dbReference>
<dbReference type="EMBL" id="JAACFV010000058">
    <property type="protein sequence ID" value="KAF7508111.1"/>
    <property type="molecule type" value="Genomic_DNA"/>
</dbReference>
<dbReference type="OrthoDB" id="5309037at2759"/>
<gene>
    <name evidence="1" type="ORF">GJ744_009552</name>
</gene>
<comment type="caution">
    <text evidence="1">The sequence shown here is derived from an EMBL/GenBank/DDBJ whole genome shotgun (WGS) entry which is preliminary data.</text>
</comment>
<reference evidence="1" key="1">
    <citation type="submission" date="2020-02" db="EMBL/GenBank/DDBJ databases">
        <authorList>
            <person name="Palmer J.M."/>
        </authorList>
    </citation>
    <scope>NUCLEOTIDE SEQUENCE</scope>
    <source>
        <strain evidence="1">EPUS1.4</strain>
        <tissue evidence="1">Thallus</tissue>
    </source>
</reference>
<keyword evidence="2" id="KW-1185">Reference proteome</keyword>
<evidence type="ECO:0000313" key="2">
    <source>
        <dbReference type="Proteomes" id="UP000606974"/>
    </source>
</evidence>
<dbReference type="AlphaFoldDB" id="A0A8H7AJ90"/>
<protein>
    <submittedName>
        <fullName evidence="1">Uncharacterized protein</fullName>
    </submittedName>
</protein>